<gene>
    <name evidence="3" type="ORF">GCM10022252_72770</name>
</gene>
<evidence type="ECO:0000256" key="2">
    <source>
        <dbReference type="SAM" id="Phobius"/>
    </source>
</evidence>
<keyword evidence="4" id="KW-1185">Reference proteome</keyword>
<dbReference type="EMBL" id="BAABAQ010000018">
    <property type="protein sequence ID" value="GAA4208117.1"/>
    <property type="molecule type" value="Genomic_DNA"/>
</dbReference>
<dbReference type="Proteomes" id="UP001501251">
    <property type="component" value="Unassembled WGS sequence"/>
</dbReference>
<organism evidence="3 4">
    <name type="scientific">Streptosporangium oxazolinicum</name>
    <dbReference type="NCBI Taxonomy" id="909287"/>
    <lineage>
        <taxon>Bacteria</taxon>
        <taxon>Bacillati</taxon>
        <taxon>Actinomycetota</taxon>
        <taxon>Actinomycetes</taxon>
        <taxon>Streptosporangiales</taxon>
        <taxon>Streptosporangiaceae</taxon>
        <taxon>Streptosporangium</taxon>
    </lineage>
</organism>
<evidence type="ECO:0000313" key="3">
    <source>
        <dbReference type="EMBL" id="GAA4208117.1"/>
    </source>
</evidence>
<accession>A0ABP8BJ99</accession>
<reference evidence="4" key="1">
    <citation type="journal article" date="2019" name="Int. J. Syst. Evol. Microbiol.">
        <title>The Global Catalogue of Microorganisms (GCM) 10K type strain sequencing project: providing services to taxonomists for standard genome sequencing and annotation.</title>
        <authorList>
            <consortium name="The Broad Institute Genomics Platform"/>
            <consortium name="The Broad Institute Genome Sequencing Center for Infectious Disease"/>
            <person name="Wu L."/>
            <person name="Ma J."/>
        </authorList>
    </citation>
    <scope>NUCLEOTIDE SEQUENCE [LARGE SCALE GENOMIC DNA]</scope>
    <source>
        <strain evidence="4">JCM 17388</strain>
    </source>
</reference>
<proteinExistence type="predicted"/>
<evidence type="ECO:0000313" key="4">
    <source>
        <dbReference type="Proteomes" id="UP001501251"/>
    </source>
</evidence>
<keyword evidence="2" id="KW-0812">Transmembrane</keyword>
<sequence>MAGPPARVREKTSAPSPNRLRTGFDGHPDAGLLLVVVGLAGIVAGLAEIVAGLADNDPPGGAIDGSGLLAPGDHGVLLLVFADGAVARGGLPIVPGLMIGEAGTAGFAVPPGMGGHSDGGCPGTLVPHIREPAHRCRPTRLAAFGAVFVRAGPSGAGGAGA</sequence>
<feature type="region of interest" description="Disordered" evidence="1">
    <location>
        <begin position="1"/>
        <end position="23"/>
    </location>
</feature>
<keyword evidence="2" id="KW-1133">Transmembrane helix</keyword>
<keyword evidence="2" id="KW-0472">Membrane</keyword>
<evidence type="ECO:0000256" key="1">
    <source>
        <dbReference type="SAM" id="MobiDB-lite"/>
    </source>
</evidence>
<name>A0ABP8BJ99_9ACTN</name>
<protein>
    <submittedName>
        <fullName evidence="3">Uncharacterized protein</fullName>
    </submittedName>
</protein>
<feature type="transmembrane region" description="Helical" evidence="2">
    <location>
        <begin position="30"/>
        <end position="54"/>
    </location>
</feature>
<comment type="caution">
    <text evidence="3">The sequence shown here is derived from an EMBL/GenBank/DDBJ whole genome shotgun (WGS) entry which is preliminary data.</text>
</comment>